<keyword evidence="3" id="KW-1185">Reference proteome</keyword>
<keyword evidence="1" id="KW-0472">Membrane</keyword>
<evidence type="ECO:0000313" key="3">
    <source>
        <dbReference type="Proteomes" id="UP000218702"/>
    </source>
</evidence>
<reference evidence="2 3" key="1">
    <citation type="submission" date="2017-06" db="EMBL/GenBank/DDBJ databases">
        <title>Genome sequencing of cyanobaciteial culture collection at National Institute for Environmental Studies (NIES).</title>
        <authorList>
            <person name="Hirose Y."/>
            <person name="Shimura Y."/>
            <person name="Fujisawa T."/>
            <person name="Nakamura Y."/>
            <person name="Kawachi M."/>
        </authorList>
    </citation>
    <scope>NUCLEOTIDE SEQUENCE [LARGE SCALE GENOMIC DNA]</scope>
    <source>
        <strain evidence="2 3">NIES-806</strain>
    </source>
</reference>
<dbReference type="Pfam" id="PF09948">
    <property type="entry name" value="PpoB2"/>
    <property type="match status" value="1"/>
</dbReference>
<evidence type="ECO:0008006" key="4">
    <source>
        <dbReference type="Google" id="ProtNLM"/>
    </source>
</evidence>
<keyword evidence="1" id="KW-1133">Transmembrane helix</keyword>
<protein>
    <recommendedName>
        <fullName evidence="4">DUF2182 domain-containing protein</fullName>
    </recommendedName>
</protein>
<organism evidence="2 3">
    <name type="scientific">Dolichospermum compactum NIES-806</name>
    <dbReference type="NCBI Taxonomy" id="1973481"/>
    <lineage>
        <taxon>Bacteria</taxon>
        <taxon>Bacillati</taxon>
        <taxon>Cyanobacteriota</taxon>
        <taxon>Cyanophyceae</taxon>
        <taxon>Nostocales</taxon>
        <taxon>Aphanizomenonaceae</taxon>
        <taxon>Dolichospermum</taxon>
        <taxon>Dolichospermum compactum</taxon>
    </lineage>
</organism>
<dbReference type="KEGG" id="dcm:NIES806_45170"/>
<accession>A0A1Z4V9M8</accession>
<keyword evidence="1" id="KW-0812">Transmembrane</keyword>
<dbReference type="Proteomes" id="UP000218702">
    <property type="component" value="Chromosome"/>
</dbReference>
<gene>
    <name evidence="2" type="ORF">NIES806_45170</name>
</gene>
<evidence type="ECO:0000313" key="2">
    <source>
        <dbReference type="EMBL" id="BAZ88280.1"/>
    </source>
</evidence>
<evidence type="ECO:0000256" key="1">
    <source>
        <dbReference type="SAM" id="Phobius"/>
    </source>
</evidence>
<proteinExistence type="predicted"/>
<name>A0A1Z4V9M8_9CYAN</name>
<feature type="transmembrane region" description="Helical" evidence="1">
    <location>
        <begin position="64"/>
        <end position="84"/>
    </location>
</feature>
<dbReference type="EMBL" id="AP018316">
    <property type="protein sequence ID" value="BAZ88280.1"/>
    <property type="molecule type" value="Genomic_DNA"/>
</dbReference>
<feature type="transmembrane region" description="Helical" evidence="1">
    <location>
        <begin position="132"/>
        <end position="155"/>
    </location>
</feature>
<dbReference type="AlphaFoldDB" id="A0A1Z4V9M8"/>
<feature type="transmembrane region" description="Helical" evidence="1">
    <location>
        <begin position="105"/>
        <end position="126"/>
    </location>
</feature>
<dbReference type="OrthoDB" id="980055at2"/>
<sequence length="279" mass="31989">MRITLSRYISFISEPPLPTLLKVSLIAWGVMLLPGELHQVMSGQMIAVSVHGHGQMIHTLDGMFSFHSLAMMVLYWLVMLVAMMSPQLAQPIRHLWLRSLTRRRWIAIVLFLLGYVSIWTLAGLILMPVAALLRFFVGEGWFGASGVALLLVIFWQSSPWKQSCLNHCHWTPRLSPFGLAANLDCWRYGMVNGLWCVGNCWALMLLPLTVLQTHLIIMAVVTLILMFDRYRPVRLAKWRIPFEEKILNKLSQLSTRYGIGIDNSCMDLETFYRTSLKRL</sequence>
<feature type="transmembrane region" description="Helical" evidence="1">
    <location>
        <begin position="210"/>
        <end position="227"/>
    </location>
</feature>
<dbReference type="InterPro" id="IPR018688">
    <property type="entry name" value="PpoB2-like"/>
</dbReference>